<dbReference type="Gene3D" id="2.130.10.10">
    <property type="entry name" value="YVTN repeat-like/Quinoprotein amine dehydrogenase"/>
    <property type="match status" value="6"/>
</dbReference>
<feature type="domain" description="CFA20" evidence="4">
    <location>
        <begin position="2"/>
        <end position="123"/>
    </location>
</feature>
<dbReference type="PANTHER" id="PTHR13720">
    <property type="entry name" value="WD-40 REPEAT PROTEIN"/>
    <property type="match status" value="1"/>
</dbReference>
<evidence type="ECO:0000259" key="4">
    <source>
        <dbReference type="Pfam" id="PF05018"/>
    </source>
</evidence>
<feature type="repeat" description="WD" evidence="3">
    <location>
        <begin position="676"/>
        <end position="717"/>
    </location>
</feature>
<evidence type="ECO:0000259" key="5">
    <source>
        <dbReference type="Pfam" id="PF23342"/>
    </source>
</evidence>
<evidence type="ECO:0000256" key="3">
    <source>
        <dbReference type="PROSITE-ProRule" id="PRU00221"/>
    </source>
</evidence>
<dbReference type="InterPro" id="IPR036322">
    <property type="entry name" value="WD40_repeat_dom_sf"/>
</dbReference>
<gene>
    <name evidence="8" type="primary">LOC100203110</name>
</gene>
<dbReference type="InterPro" id="IPR011044">
    <property type="entry name" value="Quino_amine_DH_bsu"/>
</dbReference>
<dbReference type="Pfam" id="PF23342">
    <property type="entry name" value="WDR90_beta-prop_4th"/>
    <property type="match status" value="1"/>
</dbReference>
<dbReference type="PROSITE" id="PS50082">
    <property type="entry name" value="WD_REPEATS_2"/>
    <property type="match status" value="2"/>
</dbReference>
<dbReference type="RefSeq" id="XP_065659927.1">
    <property type="nucleotide sequence ID" value="XM_065803855.1"/>
</dbReference>
<proteinExistence type="predicted"/>
<feature type="domain" description="WDR90 4th beta-propeller" evidence="5">
    <location>
        <begin position="1469"/>
        <end position="1776"/>
    </location>
</feature>
<dbReference type="PANTHER" id="PTHR13720:SF24">
    <property type="entry name" value="WD REPEAT-CONTAINING PROTEIN 90"/>
    <property type="match status" value="1"/>
</dbReference>
<dbReference type="InterPro" id="IPR055440">
    <property type="entry name" value="Beta-prop_WDR90_4th"/>
</dbReference>
<dbReference type="InterPro" id="IPR015943">
    <property type="entry name" value="WD40/YVTN_repeat-like_dom_sf"/>
</dbReference>
<accession>A0ABM4CE17</accession>
<evidence type="ECO:0000313" key="7">
    <source>
        <dbReference type="Proteomes" id="UP001652625"/>
    </source>
</evidence>
<dbReference type="GeneID" id="100203110"/>
<reference evidence="8" key="1">
    <citation type="submission" date="2025-08" db="UniProtKB">
        <authorList>
            <consortium name="RefSeq"/>
        </authorList>
    </citation>
    <scope>IDENTIFICATION</scope>
</reference>
<evidence type="ECO:0000313" key="8">
    <source>
        <dbReference type="RefSeq" id="XP_065659927.1"/>
    </source>
</evidence>
<keyword evidence="2" id="KW-0677">Repeat</keyword>
<dbReference type="Pfam" id="PF23393">
    <property type="entry name" value="Beta-prop_WDR90_POC16_2nd"/>
    <property type="match status" value="1"/>
</dbReference>
<protein>
    <submittedName>
        <fullName evidence="8">WD repeat-containing protein 90 isoform X3</fullName>
    </submittedName>
</protein>
<sequence>MSQVWQEPFVNFFKYYGVGEWKKCMMEGDVTKVMDRAVKGSVYRICGSLPSRNFINFPKSFSSSLGLHGRFLYILFKPVVGKFFSIHFDVQASDGTTVRISLSNIFNTFKVTSSWIQFPVVFNPLKGSIDEVTYMLLDEKEKCVTVPKSAYWTLLVFDMHYALATYINKCFSHLKCLRLCSSMFVKNVFTSSNDYQPGLNITFARKTGMLASGVIPLPIEMSFPLEKDNDWHNKYIYLKLPDSSHIVLERNHKSNLKSSKAKSYNKKTNITSELSSTEKSYIDKPKEEAKKVTRLSEPQMNEAFSTLPKAHAFGDAGIEIYTSSQRRGRQKTSNDQSLNCDQVEDRIKSQNQDLPLLQLNKVIGFGGGTYKNVFWTDAGHDVIYPCHSIVVIHNILSGKQSFLLGHINNISALTISPESKFLASAETGCNSSIRIWKIKTKQCVALFQTSIKDVSILSFSLSSEIIASVGMDTHSKQIICIWNVSSKGKIQLMTKAYTDFSENGINKFMFTSFDEHKLISCGLNNIRVWKLKPNSLRSIPIELGKFCAVHFTDFVFQKHEATSKLSLFLTSTSGTVYEVDFGTLKLLKIHTLFGLNDEIVSLNTISFMNNFFAIGSSDSHLRLWSTDFQTVLMDATHDNPLTAISISKDGNQILAGTDSGTLGILHIASLTYTTLTRSHTSDVISFSFDQVGNHIVSITYDNYIKLWDSKTYSLIYEFNEKNESPLSVCCHPFKSEFVCGFQSGAIRVFSLATTSLLFEIYEHNAEVSHVLFSQSGEFLYTCCAKGNLVLHSTCNQEYSCVRSLSAVVRKKRNREREKEIKSDTFFSIDEQGDKLAVIGPTTLSITIFVARTLDEILQIDLPLADNKSRKYAVEAEIVQFSPSTLAHLLVVTSMPCLLLVDVSTGQLLKEVFNIHPSPLTSLSCSLNGKYIATAALGVIKIWDYSMKNPQAFVGHSKAITKMKFSEDNQVLITAGETLFIWKVMAISKDNSPNENRFSLDTKYIAKDCNYDTSFHQIVKKSSFDSKNKQLEGIFQKIGDEESADNMRLKTIDIDDNTDVDFEISRNYELNQEIDKTHQSLYPRTPLSCTSHRLQIYHAVPQVLTHFKARKNMSTFATRHYAAPANKAGIKLISSIGFNRVARKNICWHPPAGLFAYTMGSLLAIDDLNSCNQHILLNHLEEISTIAVKHDGKQIATAACYSHDIKFARICLWKINTEECFKVLDIHKSNIVAMEFSRDDQYLLTVGDYTECLVIVWNANTFICLESFKTLYAIHAVMWHPYVADQFVSVGQKKTVTFWEIKDEMVKLNLKCVQGLVPKSVFLSDVQNDDMTAVCYADRNWLFTATVDGVVCLWNILTKTCTSFWKADSLEIITLAAGCGKLVTGGASKILRQWSVDLKKENYVSNGIVLEKEIDLESLIISSIFDEHLETGVVATDDGTIWCVDWNDVKNVPIVSSHKDMITDFTVCRGEEKFMASTSIDGGLRLWNLETREKVAQFLISGQEAICVDFVPHVFSSYEIKNLSKNKHQNSRDLPSQCVAGYSDGVVRKFDFGQLKMTLKIKLFKNSVTQVLCSTDGAYVTSGSSDGLLTISNLGNGVPLRVITEHRGAQVCNLRKQYTNSSSYLWLISSIDCRISVWRSDWAMDLCELNDWITFPTNQNQTNAKIRYPCLAEFTHHNNDIIIYTGFSVCIEICFYCLSEKQTLKTIPLNDWSISISISYDGNFLAAGFSNRIVKLIDTEEGTFQDFVGHSDAVTNVKFAYNTLLTNAHTELFIWKLLI</sequence>
<evidence type="ECO:0000259" key="6">
    <source>
        <dbReference type="Pfam" id="PF23393"/>
    </source>
</evidence>
<evidence type="ECO:0000256" key="2">
    <source>
        <dbReference type="ARBA" id="ARBA00022737"/>
    </source>
</evidence>
<feature type="domain" description="WDR90/POC16 second beta-propeller" evidence="6">
    <location>
        <begin position="687"/>
        <end position="981"/>
    </location>
</feature>
<dbReference type="Pfam" id="PF00400">
    <property type="entry name" value="WD40"/>
    <property type="match status" value="1"/>
</dbReference>
<keyword evidence="7" id="KW-1185">Reference proteome</keyword>
<dbReference type="InterPro" id="IPR001680">
    <property type="entry name" value="WD40_rpt"/>
</dbReference>
<dbReference type="PROSITE" id="PS50294">
    <property type="entry name" value="WD_REPEATS_REGION"/>
    <property type="match status" value="1"/>
</dbReference>
<dbReference type="Pfam" id="PF05018">
    <property type="entry name" value="CFA20_dom"/>
    <property type="match status" value="1"/>
</dbReference>
<dbReference type="SUPFAM" id="SSF50969">
    <property type="entry name" value="YVTN repeat-like/Quinoprotein amine dehydrogenase"/>
    <property type="match status" value="1"/>
</dbReference>
<keyword evidence="1 3" id="KW-0853">WD repeat</keyword>
<dbReference type="InterPro" id="IPR019775">
    <property type="entry name" value="WD40_repeat_CS"/>
</dbReference>
<dbReference type="SMART" id="SM00320">
    <property type="entry name" value="WD40"/>
    <property type="match status" value="21"/>
</dbReference>
<organism evidence="7 8">
    <name type="scientific">Hydra vulgaris</name>
    <name type="common">Hydra</name>
    <name type="synonym">Hydra attenuata</name>
    <dbReference type="NCBI Taxonomy" id="6087"/>
    <lineage>
        <taxon>Eukaryota</taxon>
        <taxon>Metazoa</taxon>
        <taxon>Cnidaria</taxon>
        <taxon>Hydrozoa</taxon>
        <taxon>Hydroidolina</taxon>
        <taxon>Anthoathecata</taxon>
        <taxon>Aplanulata</taxon>
        <taxon>Hydridae</taxon>
        <taxon>Hydra</taxon>
    </lineage>
</organism>
<dbReference type="InterPro" id="IPR050630">
    <property type="entry name" value="WD_repeat_EMAP"/>
</dbReference>
<dbReference type="SUPFAM" id="SSF82171">
    <property type="entry name" value="DPP6 N-terminal domain-like"/>
    <property type="match status" value="1"/>
</dbReference>
<evidence type="ECO:0000256" key="1">
    <source>
        <dbReference type="ARBA" id="ARBA00022574"/>
    </source>
</evidence>
<feature type="repeat" description="WD" evidence="3">
    <location>
        <begin position="1454"/>
        <end position="1496"/>
    </location>
</feature>
<dbReference type="InterPro" id="IPR055441">
    <property type="entry name" value="Beta-prop_WDR90_POC16_2nd"/>
</dbReference>
<dbReference type="SUPFAM" id="SSF50978">
    <property type="entry name" value="WD40 repeat-like"/>
    <property type="match status" value="3"/>
</dbReference>
<dbReference type="InterPro" id="IPR007714">
    <property type="entry name" value="CFA20_dom"/>
</dbReference>
<dbReference type="Proteomes" id="UP001652625">
    <property type="component" value="Chromosome 08"/>
</dbReference>
<dbReference type="PROSITE" id="PS00678">
    <property type="entry name" value="WD_REPEATS_1"/>
    <property type="match status" value="1"/>
</dbReference>
<name>A0ABM4CE17_HYDVU</name>